<dbReference type="InterPro" id="IPR042099">
    <property type="entry name" value="ANL_N_sf"/>
</dbReference>
<dbReference type="GO" id="GO:0044550">
    <property type="term" value="P:secondary metabolite biosynthetic process"/>
    <property type="evidence" value="ECO:0007669"/>
    <property type="project" value="TreeGrafter"/>
</dbReference>
<proteinExistence type="inferred from homology"/>
<organism evidence="6 7">
    <name type="scientific">Bionectria ochroleuca</name>
    <name type="common">Gliocladium roseum</name>
    <dbReference type="NCBI Taxonomy" id="29856"/>
    <lineage>
        <taxon>Eukaryota</taxon>
        <taxon>Fungi</taxon>
        <taxon>Dikarya</taxon>
        <taxon>Ascomycota</taxon>
        <taxon>Pezizomycotina</taxon>
        <taxon>Sordariomycetes</taxon>
        <taxon>Hypocreomycetidae</taxon>
        <taxon>Hypocreales</taxon>
        <taxon>Bionectriaceae</taxon>
        <taxon>Clonostachys</taxon>
    </lineage>
</organism>
<evidence type="ECO:0000313" key="7">
    <source>
        <dbReference type="Proteomes" id="UP000616885"/>
    </source>
</evidence>
<comment type="similarity">
    <text evidence="4">Belongs to the NRP synthetase family.</text>
</comment>
<reference evidence="6" key="1">
    <citation type="submission" date="2020-10" db="EMBL/GenBank/DDBJ databases">
        <title>High-Quality Genome Resource of Clonostachys rosea strain S41 by Oxford Nanopore Long-Read Sequencing.</title>
        <authorList>
            <person name="Wang H."/>
        </authorList>
    </citation>
    <scope>NUCLEOTIDE SEQUENCE</scope>
    <source>
        <strain evidence="6">S41</strain>
    </source>
</reference>
<keyword evidence="1" id="KW-0596">Phosphopantetheine</keyword>
<dbReference type="SMART" id="SM01294">
    <property type="entry name" value="PKS_PP_betabranch"/>
    <property type="match status" value="1"/>
</dbReference>
<dbReference type="Gene3D" id="3.30.559.30">
    <property type="entry name" value="Nonribosomal peptide synthetase, condensation domain"/>
    <property type="match status" value="3"/>
</dbReference>
<dbReference type="InterPro" id="IPR001242">
    <property type="entry name" value="Condensation_dom"/>
</dbReference>
<dbReference type="FunFam" id="3.30.300.30:FF:000015">
    <property type="entry name" value="Nonribosomal peptide synthase SidD"/>
    <property type="match status" value="3"/>
</dbReference>
<dbReference type="GO" id="GO:0005737">
    <property type="term" value="C:cytoplasm"/>
    <property type="evidence" value="ECO:0007669"/>
    <property type="project" value="TreeGrafter"/>
</dbReference>
<dbReference type="NCBIfam" id="TIGR01733">
    <property type="entry name" value="AA-adenyl-dom"/>
    <property type="match status" value="3"/>
</dbReference>
<dbReference type="InterPro" id="IPR020806">
    <property type="entry name" value="PKS_PP-bd"/>
</dbReference>
<dbReference type="Pfam" id="PF00501">
    <property type="entry name" value="AMP-binding"/>
    <property type="match status" value="3"/>
</dbReference>
<dbReference type="InterPro" id="IPR036736">
    <property type="entry name" value="ACP-like_sf"/>
</dbReference>
<dbReference type="PROSITE" id="PS00455">
    <property type="entry name" value="AMP_BINDING"/>
    <property type="match status" value="3"/>
</dbReference>
<dbReference type="InterPro" id="IPR023213">
    <property type="entry name" value="CAT-like_dom_sf"/>
</dbReference>
<dbReference type="Gene3D" id="3.30.559.10">
    <property type="entry name" value="Chloramphenicol acetyltransferase-like domain"/>
    <property type="match status" value="2"/>
</dbReference>
<evidence type="ECO:0000256" key="1">
    <source>
        <dbReference type="ARBA" id="ARBA00022450"/>
    </source>
</evidence>
<dbReference type="FunFam" id="3.30.559.30:FF:000003">
    <property type="entry name" value="Nonribosomal peptide synthase SidD"/>
    <property type="match status" value="1"/>
</dbReference>
<dbReference type="InterPro" id="IPR045851">
    <property type="entry name" value="AMP-bd_C_sf"/>
</dbReference>
<dbReference type="GO" id="GO:0043041">
    <property type="term" value="P:amino acid activation for nonribosomal peptide biosynthetic process"/>
    <property type="evidence" value="ECO:0007669"/>
    <property type="project" value="TreeGrafter"/>
</dbReference>
<comment type="caution">
    <text evidence="6">The sequence shown here is derived from an EMBL/GenBank/DDBJ whole genome shotgun (WGS) entry which is preliminary data.</text>
</comment>
<dbReference type="Gene3D" id="3.30.300.30">
    <property type="match status" value="3"/>
</dbReference>
<dbReference type="FunFam" id="1.10.1200.10:FF:000005">
    <property type="entry name" value="Nonribosomal peptide synthetase 1"/>
    <property type="match status" value="1"/>
</dbReference>
<sequence length="2964" mass="328801">MRLQIPGLSTKQWRSRALITTLPLRKRLSFAAWAIVLARHSNTDDVTFATSISGRQAPVTGLADIPGPAVSTLPVRVRLGASSTISQFLHNIQKQAAETIPYEQFGLQKIGKLSTEIKELCNFTSLLVVQPYQKMAEIGQNVGSLVVPEGLEDQQDEKNLRGYFSMPLVFQVVISDEEFVTNLTYDLNVVSDLQATALMHQVEHVVQELLHNMDRPLSDLSVAGKWDISQAYAMNSDVPDIVDSTFHQMIEKHAVIRPNAVALQAWDATFTYKQYNESANRLAKHLTSRRLISPGDLVHVCFEKSAWHFVSILAINKAGATWIPLDPSHPQQRHRQIITQTGSKLILTSPTHAKSCSEVIDTVVEVSQELDNRLLRDKKISNRNLNISVSSKTACYILFTSGSTGVPKGLVMEHLAVCTSEVATAKRVGLNPEVKMLQFAAFVFDLSIGEIIGALITGATLCIPSETDRINNLERYIQDNKVTWAYFTPAFVRTLKPEDVPSLELLLLAGEAVGKDVFDTWMNKLRLLNAWGPAETCCLTTIHEWKSDLESPLTIGMPVGSHCWIVEPDNPYKLAPTGAIGEVLIQAPTILREYLDNVEKTSASVLRHTPQWAPNTDKPHWGRFFLSGDLCFQNANGHLEFSARKDTQIKIRGLRVEVEEIEHQIRNCLPEVCQVAVDVFNTNSGKQLSAYLCFNKENRIDKKNISWDGMFATMSPELYDKMLELSGRLKAALPSYMVPATFIPCAYMPFITSSKLDRNRLRVETEKLSPLRLSDYSLQNTEKRAPQTDMERDLQTIWASVLKTPVDMIGRDDSFLAIGGDSIAAINLMQEARSQGISITADDVFRHPQLLELALRAHRGDVNSLSSAEAKPLELLTTEESDFISKGIHQLCKLPEDCEIEDAFPCSPLQEGLISLSVKQTGSYITKYFLRISESIDLQRFKAAWEHAVRLNGNLRTRIVSPHGRPIQAIVKNDFAWESTAGMDLVAFTQASQKYEMSFGDPLNRYAIITDKSGKLYFVWVAHHSVIDGWCLQLAFRTLYESYWGETITKLPSYATFIKHTIDQDADAAAAFWEQQLDGATRAIFPISPANNGKPTFAFKRHKIFTNAKYSEGSITKATMLRAAWSLVLARHCNTRDICFGATVSGRSAAVDGLQDMPGPAIATIPVRIKIDQSENVKHFLTAVQNHATDMGSYEQFGLQNIARINASAREACQFSSLMVIRPKEFISGDGSRTILEADQATDITENEMVNYFNYPLILEADIADNHIGIRLAYDVKAMSAELTEAVAHQVDTVMQQLASHHLKSISEISLVDGWDKEHALRHQNLKPSTNLCIHEMIRAQIKKTPKLPAVTSWDGDMTYAELGSYAERLASKLSSLGVGPEVIVGICFSKSIWAVVSMIAINMAGGAFVPLDTAAPVSRLKGILEDTGSSMLLFAPEHKELATSLGVLAHAIDQRTILDLSEPSHRATSSVSPENASFVMFTSGSTGKPKGMIFEHRNTCSTSDSHGAIQGWGPGTRVFSYSMYTFDIGIIDVMVSLSRGACLCIPSEWERYNDIHGAINRMKANWSFFTPTLAGLVNPADIPTIAHVGLGGENVTKQVVDRWRGHATLHNLYGPAEASICGWLADVGIISKPSNIGVPSSSAWWVVEPENPQKFVPIGCVGELLIQGPMMARGYINPDKVSAQAWLRDVDWLPGNMPNKAYLTGDLVRRLEDGTFEYMGRKDTQVKLHGQRVELGEIETRLSMSLTQDMGCVVDTMVNESDMTNTLVALLWYTSGNLSQALDLNIINEVTEEMKVMITDLESSLSEELPPYMVPSVYLIFQGMPERKSSGKIDRRKLCYIAKHTSAKQRLQFSPGGGSREQPASEQEFQLRDLWAQVLRIDANDIGRHDSFLKAGGDSVSAIKLVTIARQSGLSLDVGTVFRDPRLSAMSAAATPMKEESKKDLDPFILMGDDAERALVEAVAKCGLRDASQVDDIFPCTAFQTGLMALTVKEPGSYIAHHSFRLPKQVDVEAFKSAWERTMELCSNMRTRIVQFQGTAVQVIVNGSCTWEELDFNPSSSSKSDGLGKVTMTYGEPLNRYCLHKDQDGITYFLWLSHHTVFDGWTMRVVMDSFHRLYRNEPVPRNGLYNSFIEYTLRASEEANKAFWERQLDGARRASFPPKPTSGAGETHMFNKQLLFAESRKGNITRATVLRAAWALVLARYSDTNDITFAASVSGRNAPVTGIENIPGVMVATVPIRVRMDPEQLVSRFLEEIQNQSTEMMAYEQFGLEKIAKVSADAKEACDFSSLAVVQPVQQLHIAKSDSGELLIPVVNENEGMQSSLQGYFTYPLVMQCALDDNEVDLSLIFDAKTLQTAQIEAIANQFEHVMQGLLENNSQKRLGDLSMVSPWDAETAISRNPVPEVSNDCMHHVVERLAVESPNNQAVDAWDGSLTYCELNNAANKLAHFLVNSYNVKRGDFVHVCMQKSKWYMVAILAVNKAGAAFSPIDPEYPLQRKQKISQTTGAKVLLSCNKFGPACLELMDSVIQIDDGLESRLPNASRGPRVDVSPSDASYILFTSGSTGTPKGFVMEHQALCSSQQAIAKRLALGAPPRILQFANVIFDFSIAEIFQALFNGGCICIPSDHMRMNNIQEFVRNARVDCVCLTPSFASTLSPDQVPGLETIILAGEKVPQDLFTRWFGKVRLINIWGPGETCVASSMHEYTSSEEHTDTIGRPVASCCWIVDPEDPAKLAPIGTVGEVLIQGPTLLREYLGDPVKTKETVLDALPPCALDEQRHQFKRAYRSGDLACYDPSGNLRFVSRKDTQVKIRGLRVELGEIEHHFLSNLEGVKQVAVDVIRSGEATSLVAYFSFSNDKYPASNEKSQTGEMFAHITADLKPRLLKLVGALRLILPTYMVPSTFIPCSFMPVGGSSKLDRRTLLANTQRLSKEALHHYSLVDDEKRPPRARWRFAYKGCGPQY</sequence>
<evidence type="ECO:0000313" key="6">
    <source>
        <dbReference type="EMBL" id="KAF9747516.1"/>
    </source>
</evidence>
<name>A0A8H7KDX2_BIOOC</name>
<dbReference type="Proteomes" id="UP000616885">
    <property type="component" value="Unassembled WGS sequence"/>
</dbReference>
<dbReference type="InterPro" id="IPR009081">
    <property type="entry name" value="PP-bd_ACP"/>
</dbReference>
<dbReference type="SMART" id="SM00823">
    <property type="entry name" value="PKS_PP"/>
    <property type="match status" value="2"/>
</dbReference>
<gene>
    <name evidence="6" type="ORF">IM811_002850</name>
</gene>
<dbReference type="Gene3D" id="1.10.1200.10">
    <property type="entry name" value="ACP-like"/>
    <property type="match status" value="2"/>
</dbReference>
<dbReference type="CDD" id="cd05918">
    <property type="entry name" value="A_NRPS_SidN3_like"/>
    <property type="match status" value="3"/>
</dbReference>
<feature type="domain" description="Carrier" evidence="5">
    <location>
        <begin position="1863"/>
        <end position="1939"/>
    </location>
</feature>
<dbReference type="InterPro" id="IPR020845">
    <property type="entry name" value="AMP-binding_CS"/>
</dbReference>
<dbReference type="CDD" id="cd19545">
    <property type="entry name" value="FUM14_C_NRPS-like"/>
    <property type="match status" value="2"/>
</dbReference>
<dbReference type="PANTHER" id="PTHR45527:SF1">
    <property type="entry name" value="FATTY ACID SYNTHASE"/>
    <property type="match status" value="1"/>
</dbReference>
<evidence type="ECO:0000256" key="4">
    <source>
        <dbReference type="ARBA" id="ARBA00029454"/>
    </source>
</evidence>
<dbReference type="NCBIfam" id="NF003417">
    <property type="entry name" value="PRK04813.1"/>
    <property type="match status" value="3"/>
</dbReference>
<dbReference type="InterPro" id="IPR000873">
    <property type="entry name" value="AMP-dep_synth/lig_dom"/>
</dbReference>
<dbReference type="InterPro" id="IPR006162">
    <property type="entry name" value="Ppantetheine_attach_site"/>
</dbReference>
<dbReference type="EMBL" id="JADCTT010000010">
    <property type="protein sequence ID" value="KAF9747516.1"/>
    <property type="molecule type" value="Genomic_DNA"/>
</dbReference>
<dbReference type="Pfam" id="PF00668">
    <property type="entry name" value="Condensation"/>
    <property type="match status" value="3"/>
</dbReference>
<evidence type="ECO:0000256" key="2">
    <source>
        <dbReference type="ARBA" id="ARBA00022553"/>
    </source>
</evidence>
<dbReference type="SUPFAM" id="SSF52777">
    <property type="entry name" value="CoA-dependent acyltransferases"/>
    <property type="match status" value="5"/>
</dbReference>
<dbReference type="Pfam" id="PF00550">
    <property type="entry name" value="PP-binding"/>
    <property type="match status" value="2"/>
</dbReference>
<dbReference type="PANTHER" id="PTHR45527">
    <property type="entry name" value="NONRIBOSOMAL PEPTIDE SYNTHETASE"/>
    <property type="match status" value="1"/>
</dbReference>
<dbReference type="PROSITE" id="PS50075">
    <property type="entry name" value="CARRIER"/>
    <property type="match status" value="2"/>
</dbReference>
<evidence type="ECO:0000256" key="3">
    <source>
        <dbReference type="ARBA" id="ARBA00022598"/>
    </source>
</evidence>
<dbReference type="GO" id="GO:0031177">
    <property type="term" value="F:phosphopantetheine binding"/>
    <property type="evidence" value="ECO:0007669"/>
    <property type="project" value="InterPro"/>
</dbReference>
<dbReference type="PROSITE" id="PS00012">
    <property type="entry name" value="PHOSPHOPANTETHEINE"/>
    <property type="match status" value="1"/>
</dbReference>
<dbReference type="Gene3D" id="3.40.50.12780">
    <property type="entry name" value="N-terminal domain of ligase-like"/>
    <property type="match status" value="3"/>
</dbReference>
<feature type="domain" description="Carrier" evidence="5">
    <location>
        <begin position="785"/>
        <end position="861"/>
    </location>
</feature>
<evidence type="ECO:0000259" key="5">
    <source>
        <dbReference type="PROSITE" id="PS50075"/>
    </source>
</evidence>
<protein>
    <recommendedName>
        <fullName evidence="5">Carrier domain-containing protein</fullName>
    </recommendedName>
</protein>
<keyword evidence="2" id="KW-0597">Phosphoprotein</keyword>
<accession>A0A8H7KDX2</accession>
<dbReference type="InterPro" id="IPR010071">
    <property type="entry name" value="AA_adenyl_dom"/>
</dbReference>
<dbReference type="SUPFAM" id="SSF47336">
    <property type="entry name" value="ACP-like"/>
    <property type="match status" value="2"/>
</dbReference>
<dbReference type="SUPFAM" id="SSF56801">
    <property type="entry name" value="Acetyl-CoA synthetase-like"/>
    <property type="match status" value="3"/>
</dbReference>
<dbReference type="GO" id="GO:0016874">
    <property type="term" value="F:ligase activity"/>
    <property type="evidence" value="ECO:0007669"/>
    <property type="project" value="UniProtKB-KW"/>
</dbReference>
<keyword evidence="3" id="KW-0436">Ligase</keyword>